<dbReference type="GO" id="GO:0005524">
    <property type="term" value="F:ATP binding"/>
    <property type="evidence" value="ECO:0007669"/>
    <property type="project" value="UniProtKB-KW"/>
</dbReference>
<dbReference type="Proteomes" id="UP000315636">
    <property type="component" value="Unassembled WGS sequence"/>
</dbReference>
<dbReference type="EMBL" id="FXTI01000001">
    <property type="protein sequence ID" value="SMO36990.1"/>
    <property type="molecule type" value="Genomic_DNA"/>
</dbReference>
<dbReference type="CDD" id="cd03293">
    <property type="entry name" value="ABC_NrtD_SsuB_transporters"/>
    <property type="match status" value="1"/>
</dbReference>
<dbReference type="InterPro" id="IPR027417">
    <property type="entry name" value="P-loop_NTPase"/>
</dbReference>
<dbReference type="PANTHER" id="PTHR42788">
    <property type="entry name" value="TAURINE IMPORT ATP-BINDING PROTEIN-RELATED"/>
    <property type="match status" value="1"/>
</dbReference>
<feature type="domain" description="ABC transporter" evidence="4">
    <location>
        <begin position="14"/>
        <end position="245"/>
    </location>
</feature>
<dbReference type="PROSITE" id="PS00211">
    <property type="entry name" value="ABC_TRANSPORTER_1"/>
    <property type="match status" value="1"/>
</dbReference>
<dbReference type="SUPFAM" id="SSF52540">
    <property type="entry name" value="P-loop containing nucleoside triphosphate hydrolases"/>
    <property type="match status" value="1"/>
</dbReference>
<evidence type="ECO:0000256" key="3">
    <source>
        <dbReference type="ARBA" id="ARBA00022840"/>
    </source>
</evidence>
<proteinExistence type="predicted"/>
<dbReference type="GO" id="GO:0016887">
    <property type="term" value="F:ATP hydrolysis activity"/>
    <property type="evidence" value="ECO:0007669"/>
    <property type="project" value="InterPro"/>
</dbReference>
<keyword evidence="1" id="KW-0813">Transport</keyword>
<keyword evidence="6" id="KW-1185">Reference proteome</keyword>
<dbReference type="InterPro" id="IPR003439">
    <property type="entry name" value="ABC_transporter-like_ATP-bd"/>
</dbReference>
<keyword evidence="2" id="KW-0547">Nucleotide-binding</keyword>
<dbReference type="SMART" id="SM00382">
    <property type="entry name" value="AAA"/>
    <property type="match status" value="1"/>
</dbReference>
<dbReference type="AlphaFoldDB" id="A0A521AQQ8"/>
<organism evidence="5 6">
    <name type="scientific">Melghirimyces algeriensis</name>
    <dbReference type="NCBI Taxonomy" id="910412"/>
    <lineage>
        <taxon>Bacteria</taxon>
        <taxon>Bacillati</taxon>
        <taxon>Bacillota</taxon>
        <taxon>Bacilli</taxon>
        <taxon>Bacillales</taxon>
        <taxon>Thermoactinomycetaceae</taxon>
        <taxon>Melghirimyces</taxon>
    </lineage>
</organism>
<dbReference type="Gene3D" id="3.40.50.300">
    <property type="entry name" value="P-loop containing nucleotide triphosphate hydrolases"/>
    <property type="match status" value="1"/>
</dbReference>
<gene>
    <name evidence="5" type="ORF">SAMN06264849_101283</name>
</gene>
<evidence type="ECO:0000259" key="4">
    <source>
        <dbReference type="PROSITE" id="PS50893"/>
    </source>
</evidence>
<dbReference type="Pfam" id="PF00005">
    <property type="entry name" value="ABC_tran"/>
    <property type="match status" value="1"/>
</dbReference>
<dbReference type="InterPro" id="IPR003593">
    <property type="entry name" value="AAA+_ATPase"/>
</dbReference>
<reference evidence="5 6" key="1">
    <citation type="submission" date="2017-05" db="EMBL/GenBank/DDBJ databases">
        <authorList>
            <person name="Varghese N."/>
            <person name="Submissions S."/>
        </authorList>
    </citation>
    <scope>NUCLEOTIDE SEQUENCE [LARGE SCALE GENOMIC DNA]</scope>
    <source>
        <strain evidence="5 6">DSM 45474</strain>
    </source>
</reference>
<sequence length="262" mass="29084">MSEGGGTVSEPIAIEAKRITKTYLSIQDEIHAVNPITFQIRHGEFVSLVGSSGCGKSTILSLVAGLIPPTSGTLRIFGEKVLAPSNRLGYMLQQDCLLDWRTVEDNITLGLEFRRQKSERTKSRARALLQELGLGHTLKLLPSQLSGGMRQRVALVRTLAVQPDILLLDEPFSAVDYQNKIYLEELLMNVLSKRKMTVLLVTHDLEEALALSDTILVMGGQPGTIRHTLKVPKELQSAAPLESRSKSSFRPLLNDLWKEMER</sequence>
<protein>
    <submittedName>
        <fullName evidence="5">NitT/TauT family transport system ATP-binding protein</fullName>
    </submittedName>
</protein>
<keyword evidence="3 5" id="KW-0067">ATP-binding</keyword>
<accession>A0A521AQQ8</accession>
<evidence type="ECO:0000313" key="6">
    <source>
        <dbReference type="Proteomes" id="UP000315636"/>
    </source>
</evidence>
<dbReference type="PROSITE" id="PS50893">
    <property type="entry name" value="ABC_TRANSPORTER_2"/>
    <property type="match status" value="1"/>
</dbReference>
<dbReference type="OrthoDB" id="9802264at2"/>
<dbReference type="InterPro" id="IPR050166">
    <property type="entry name" value="ABC_transporter_ATP-bind"/>
</dbReference>
<evidence type="ECO:0000313" key="5">
    <source>
        <dbReference type="EMBL" id="SMO36990.1"/>
    </source>
</evidence>
<name>A0A521AQQ8_9BACL</name>
<evidence type="ECO:0000256" key="2">
    <source>
        <dbReference type="ARBA" id="ARBA00022741"/>
    </source>
</evidence>
<dbReference type="PANTHER" id="PTHR42788:SF21">
    <property type="entry name" value="ABC TRANSPORTER ATP-BINDING PROTEIN"/>
    <property type="match status" value="1"/>
</dbReference>
<dbReference type="InterPro" id="IPR017871">
    <property type="entry name" value="ABC_transporter-like_CS"/>
</dbReference>
<evidence type="ECO:0000256" key="1">
    <source>
        <dbReference type="ARBA" id="ARBA00022448"/>
    </source>
</evidence>